<evidence type="ECO:0000313" key="1">
    <source>
        <dbReference type="EMBL" id="EJW98575.1"/>
    </source>
</evidence>
<protein>
    <submittedName>
        <fullName evidence="1">Uncharacterized protein</fullName>
    </submittedName>
</protein>
<dbReference type="AlphaFoldDB" id="J9CF25"/>
<organism evidence="1">
    <name type="scientific">gut metagenome</name>
    <dbReference type="NCBI Taxonomy" id="749906"/>
    <lineage>
        <taxon>unclassified sequences</taxon>
        <taxon>metagenomes</taxon>
        <taxon>organismal metagenomes</taxon>
    </lineage>
</organism>
<comment type="caution">
    <text evidence="1">The sequence shown here is derived from an EMBL/GenBank/DDBJ whole genome shotgun (WGS) entry which is preliminary data.</text>
</comment>
<reference evidence="1" key="1">
    <citation type="journal article" date="2012" name="PLoS ONE">
        <title>Gene sets for utilization of primary and secondary nutrition supplies in the distal gut of endangered iberian lynx.</title>
        <authorList>
            <person name="Alcaide M."/>
            <person name="Messina E."/>
            <person name="Richter M."/>
            <person name="Bargiela R."/>
            <person name="Peplies J."/>
            <person name="Huws S.A."/>
            <person name="Newbold C.J."/>
            <person name="Golyshin P.N."/>
            <person name="Simon M.A."/>
            <person name="Lopez G."/>
            <person name="Yakimov M.M."/>
            <person name="Ferrer M."/>
        </authorList>
    </citation>
    <scope>NUCLEOTIDE SEQUENCE</scope>
</reference>
<accession>J9CF25</accession>
<dbReference type="EMBL" id="AMCI01004194">
    <property type="protein sequence ID" value="EJW98575.1"/>
    <property type="molecule type" value="Genomic_DNA"/>
</dbReference>
<name>J9CF25_9ZZZZ</name>
<gene>
    <name evidence="1" type="ORF">EVA_13318</name>
</gene>
<proteinExistence type="predicted"/>
<sequence length="233" mass="26223">MVFSIGRVDGNIVHFLQCTGIKCDVVTSCLILLGPYIGGQVAVNHLLPAVFLQVSNVCIRETHDRRFICHLHTQALQTSCDGLLCMVCQAQVSCQNRCFLLTRLYRCPLIAIQRPFQRQAFQIGSCQIDFGNFCNAILFDAQVLVGLQGNIQLAQCKMCILNGERCSRIVLHIGIYTIHGGNRCCNTNFLIDRRFHSFGQFFHERNQTLRTCFGVGRCVAIRERIGTRVIASH</sequence>